<feature type="binding site" evidence="5">
    <location>
        <begin position="110"/>
        <end position="113"/>
    </location>
    <ligand>
        <name>(6S)-5,6,7,8-tetrahydrofolate</name>
        <dbReference type="ChEBI" id="CHEBI:57453"/>
    </ligand>
</feature>
<proteinExistence type="inferred from homology"/>
<protein>
    <recommendedName>
        <fullName evidence="2 5">Methionyl-tRNA formyltransferase</fullName>
        <ecNumber evidence="2 5">2.1.2.9</ecNumber>
    </recommendedName>
</protein>
<dbReference type="Proteomes" id="UP000481339">
    <property type="component" value="Unassembled WGS sequence"/>
</dbReference>
<evidence type="ECO:0000259" key="6">
    <source>
        <dbReference type="Pfam" id="PF00551"/>
    </source>
</evidence>
<comment type="catalytic activity">
    <reaction evidence="5">
        <text>L-methionyl-tRNA(fMet) + (6R)-10-formyltetrahydrofolate = N-formyl-L-methionyl-tRNA(fMet) + (6S)-5,6,7,8-tetrahydrofolate + H(+)</text>
        <dbReference type="Rhea" id="RHEA:24380"/>
        <dbReference type="Rhea" id="RHEA-COMP:9952"/>
        <dbReference type="Rhea" id="RHEA-COMP:9953"/>
        <dbReference type="ChEBI" id="CHEBI:15378"/>
        <dbReference type="ChEBI" id="CHEBI:57453"/>
        <dbReference type="ChEBI" id="CHEBI:78530"/>
        <dbReference type="ChEBI" id="CHEBI:78844"/>
        <dbReference type="ChEBI" id="CHEBI:195366"/>
        <dbReference type="EC" id="2.1.2.9"/>
    </reaction>
</comment>
<dbReference type="InterPro" id="IPR005794">
    <property type="entry name" value="Fmt"/>
</dbReference>
<dbReference type="AlphaFoldDB" id="A0A7C8BUQ1"/>
<evidence type="ECO:0000259" key="7">
    <source>
        <dbReference type="Pfam" id="PF02911"/>
    </source>
</evidence>
<evidence type="ECO:0000313" key="8">
    <source>
        <dbReference type="EMBL" id="KAB1632912.1"/>
    </source>
</evidence>
<dbReference type="NCBIfam" id="TIGR00460">
    <property type="entry name" value="fmt"/>
    <property type="match status" value="1"/>
</dbReference>
<feature type="domain" description="Formyl transferase C-terminal" evidence="7">
    <location>
        <begin position="203"/>
        <end position="307"/>
    </location>
</feature>
<dbReference type="Pfam" id="PF02911">
    <property type="entry name" value="Formyl_trans_C"/>
    <property type="match status" value="1"/>
</dbReference>
<dbReference type="SUPFAM" id="SSF50486">
    <property type="entry name" value="FMT C-terminal domain-like"/>
    <property type="match status" value="1"/>
</dbReference>
<keyword evidence="9" id="KW-1185">Reference proteome</keyword>
<evidence type="ECO:0000313" key="9">
    <source>
        <dbReference type="Proteomes" id="UP000481339"/>
    </source>
</evidence>
<dbReference type="InterPro" id="IPR044135">
    <property type="entry name" value="Met-tRNA-FMT_C"/>
</dbReference>
<comment type="similarity">
    <text evidence="1 5">Belongs to the Fmt family.</text>
</comment>
<evidence type="ECO:0000256" key="5">
    <source>
        <dbReference type="HAMAP-Rule" id="MF_00182"/>
    </source>
</evidence>
<dbReference type="EMBL" id="WBKA01000002">
    <property type="protein sequence ID" value="KAB1632912.1"/>
    <property type="molecule type" value="Genomic_DNA"/>
</dbReference>
<dbReference type="HAMAP" id="MF_00182">
    <property type="entry name" value="Formyl_trans"/>
    <property type="match status" value="1"/>
</dbReference>
<dbReference type="CDD" id="cd08704">
    <property type="entry name" value="Met_tRNA_FMT_C"/>
    <property type="match status" value="1"/>
</dbReference>
<keyword evidence="3 5" id="KW-0808">Transferase</keyword>
<dbReference type="InterPro" id="IPR011034">
    <property type="entry name" value="Formyl_transferase-like_C_sf"/>
</dbReference>
<evidence type="ECO:0000256" key="4">
    <source>
        <dbReference type="ARBA" id="ARBA00022917"/>
    </source>
</evidence>
<keyword evidence="4 5" id="KW-0648">Protein biosynthesis</keyword>
<dbReference type="PANTHER" id="PTHR11138:SF5">
    <property type="entry name" value="METHIONYL-TRNA FORMYLTRANSFERASE, MITOCHONDRIAL"/>
    <property type="match status" value="1"/>
</dbReference>
<dbReference type="InterPro" id="IPR036477">
    <property type="entry name" value="Formyl_transf_N_sf"/>
</dbReference>
<feature type="domain" description="Formyl transferase N-terminal" evidence="6">
    <location>
        <begin position="1"/>
        <end position="181"/>
    </location>
</feature>
<dbReference type="GO" id="GO:0004479">
    <property type="term" value="F:methionyl-tRNA formyltransferase activity"/>
    <property type="evidence" value="ECO:0007669"/>
    <property type="project" value="UniProtKB-UniRule"/>
</dbReference>
<reference evidence="8 9" key="1">
    <citation type="submission" date="2019-09" db="EMBL/GenBank/DDBJ databases">
        <title>Phylogeny of genus Pseudoclavibacter and closely related genus.</title>
        <authorList>
            <person name="Li Y."/>
        </authorList>
    </citation>
    <scope>NUCLEOTIDE SEQUENCE [LARGE SCALE GENOMIC DNA]</scope>
    <source>
        <strain evidence="8 9">JCM 16921</strain>
    </source>
</reference>
<gene>
    <name evidence="5" type="primary">fmt</name>
    <name evidence="8" type="ORF">F8O02_03380</name>
</gene>
<dbReference type="SUPFAM" id="SSF53328">
    <property type="entry name" value="Formyltransferase"/>
    <property type="match status" value="1"/>
</dbReference>
<dbReference type="InterPro" id="IPR041711">
    <property type="entry name" value="Met-tRNA-FMT_N"/>
</dbReference>
<dbReference type="OrthoDB" id="9802815at2"/>
<dbReference type="Gene3D" id="3.40.50.12230">
    <property type="match status" value="1"/>
</dbReference>
<sequence length="314" mass="33426">MRILFAGTPAIAADVLRRLIDSPHEVACVLTRPDAPVGRRRRLTPSPVAEVAEQAGIPVVRAARVTDEALAAIADTVARVDLGVVVAYGAILPDDLLEMPDHGWVNLHVSLLPRWRGAAPVQRAIAAGDEALGYSIIRVTSELDAGEILQQRVLPGLADATAGEVLDRMGHVGADGLVAVIDAIVTGTADPRPQHGEVTVARKLDRDFGRLDWARPAREVFDRWRAATPEPGAWTTLDAETVKVAQLARLTDPADAALAVDAPVTPGRVVVIRRRVLVGTGDGLLEVRQLQPAGRKAMAARDWANGLHAEAVFA</sequence>
<dbReference type="EC" id="2.1.2.9" evidence="2 5"/>
<dbReference type="Pfam" id="PF00551">
    <property type="entry name" value="Formyl_trans_N"/>
    <property type="match status" value="1"/>
</dbReference>
<evidence type="ECO:0000256" key="2">
    <source>
        <dbReference type="ARBA" id="ARBA00012261"/>
    </source>
</evidence>
<comment type="caution">
    <text evidence="8">The sequence shown here is derived from an EMBL/GenBank/DDBJ whole genome shotgun (WGS) entry which is preliminary data.</text>
</comment>
<accession>A0A7C8BUQ1</accession>
<dbReference type="CDD" id="cd08646">
    <property type="entry name" value="FMT_core_Met-tRNA-FMT_N"/>
    <property type="match status" value="1"/>
</dbReference>
<organism evidence="8 9">
    <name type="scientific">Pseudoclavibacter caeni</name>
    <dbReference type="NCBI Taxonomy" id="908846"/>
    <lineage>
        <taxon>Bacteria</taxon>
        <taxon>Bacillati</taxon>
        <taxon>Actinomycetota</taxon>
        <taxon>Actinomycetes</taxon>
        <taxon>Micrococcales</taxon>
        <taxon>Microbacteriaceae</taxon>
        <taxon>Pseudoclavibacter</taxon>
    </lineage>
</organism>
<dbReference type="InterPro" id="IPR005793">
    <property type="entry name" value="Formyl_trans_C"/>
</dbReference>
<comment type="function">
    <text evidence="5">Attaches a formyl group to the free amino group of methionyl-tRNA(fMet). The formyl group appears to play a dual role in the initiator identity of N-formylmethionyl-tRNA by promoting its recognition by IF2 and preventing the misappropriation of this tRNA by the elongation apparatus.</text>
</comment>
<dbReference type="PANTHER" id="PTHR11138">
    <property type="entry name" value="METHIONYL-TRNA FORMYLTRANSFERASE"/>
    <property type="match status" value="1"/>
</dbReference>
<dbReference type="InterPro" id="IPR002376">
    <property type="entry name" value="Formyl_transf_N"/>
</dbReference>
<evidence type="ECO:0000256" key="3">
    <source>
        <dbReference type="ARBA" id="ARBA00022679"/>
    </source>
</evidence>
<name>A0A7C8BUQ1_9MICO</name>
<dbReference type="RefSeq" id="WP_158035834.1">
    <property type="nucleotide sequence ID" value="NZ_BAAAZV010000003.1"/>
</dbReference>
<evidence type="ECO:0000256" key="1">
    <source>
        <dbReference type="ARBA" id="ARBA00010699"/>
    </source>
</evidence>
<dbReference type="GO" id="GO:0005829">
    <property type="term" value="C:cytosol"/>
    <property type="evidence" value="ECO:0007669"/>
    <property type="project" value="TreeGrafter"/>
</dbReference>